<dbReference type="STRING" id="868595.Desca_1983"/>
<dbReference type="Proteomes" id="UP000009226">
    <property type="component" value="Chromosome"/>
</dbReference>
<protein>
    <recommendedName>
        <fullName evidence="4">Cell envelope-related transcriptional attenuator</fullName>
    </recommendedName>
</protein>
<dbReference type="Gene3D" id="3.40.630.190">
    <property type="entry name" value="LCP protein"/>
    <property type="match status" value="1"/>
</dbReference>
<feature type="signal peptide" evidence="1">
    <location>
        <begin position="1"/>
        <end position="25"/>
    </location>
</feature>
<keyword evidence="1" id="KW-0732">Signal</keyword>
<keyword evidence="3" id="KW-1185">Reference proteome</keyword>
<dbReference type="RefSeq" id="WP_003543892.1">
    <property type="nucleotide sequence ID" value="NC_015565.1"/>
</dbReference>
<organism evidence="2 3">
    <name type="scientific">Desulfotomaculum nigrificans (strain DSM 14880 / VKM B-2319 / CO-1-SRB)</name>
    <name type="common">Desulfotomaculum carboxydivorans</name>
    <dbReference type="NCBI Taxonomy" id="868595"/>
    <lineage>
        <taxon>Bacteria</taxon>
        <taxon>Bacillati</taxon>
        <taxon>Bacillota</taxon>
        <taxon>Clostridia</taxon>
        <taxon>Eubacteriales</taxon>
        <taxon>Desulfotomaculaceae</taxon>
        <taxon>Desulfotomaculum</taxon>
    </lineage>
</organism>
<dbReference type="eggNOG" id="COG1316">
    <property type="taxonomic scope" value="Bacteria"/>
</dbReference>
<gene>
    <name evidence="2" type="ordered locus">Desca_1983</name>
</gene>
<evidence type="ECO:0000313" key="3">
    <source>
        <dbReference type="Proteomes" id="UP000009226"/>
    </source>
</evidence>
<dbReference type="EMBL" id="CP002736">
    <property type="protein sequence ID" value="AEF94824.1"/>
    <property type="molecule type" value="Genomic_DNA"/>
</dbReference>
<reference evidence="2" key="1">
    <citation type="submission" date="2011-05" db="EMBL/GenBank/DDBJ databases">
        <title>Complete sequence of Desulfotomaculum carboxydivorans CO-1-SRB.</title>
        <authorList>
            <consortium name="US DOE Joint Genome Institute"/>
            <person name="Lucas S."/>
            <person name="Han J."/>
            <person name="Lapidus A."/>
            <person name="Cheng J.-F."/>
            <person name="Goodwin L."/>
            <person name="Pitluck S."/>
            <person name="Peters L."/>
            <person name="Mikhailova N."/>
            <person name="Lu M."/>
            <person name="Han C."/>
            <person name="Tapia R."/>
            <person name="Land M."/>
            <person name="Hauser L."/>
            <person name="Kyrpides N."/>
            <person name="Ivanova N."/>
            <person name="Pagani I."/>
            <person name="Stams A."/>
            <person name="Plugge C."/>
            <person name="Muyzer G."/>
            <person name="Kuever J."/>
            <person name="Parshina S."/>
            <person name="Ivanova A."/>
            <person name="Nazina T."/>
            <person name="Woyke T."/>
        </authorList>
    </citation>
    <scope>NUCLEOTIDE SEQUENCE [LARGE SCALE GENOMIC DNA]</scope>
    <source>
        <strain evidence="2">CO-1-SRB</strain>
    </source>
</reference>
<sequence length="238" mass="26886" precursor="true">MNRLKICLLLSFVLAALLIATPVEAAQSKTDKTNIICIWTDKQKLKALTIMTFDSISGKVGILSVPLFTHLDINGHQTTIEALWNREGRAGVSRRLAELLEITIDGQITFDQPVIEQASGVIGPFEVKGHRSTLLQAFEDTRTERRKDDQDVLRAIAANIISPGGLTKVPKLLWLFTTQVDTNIHPELMLQIYRVMDHQGPTILTKKALRGRDYYQDGYRYRYVEPATWKSIMHEISA</sequence>
<dbReference type="KEGG" id="dca:Desca_1983"/>
<dbReference type="AlphaFoldDB" id="F6B952"/>
<proteinExistence type="predicted"/>
<evidence type="ECO:0000256" key="1">
    <source>
        <dbReference type="SAM" id="SignalP"/>
    </source>
</evidence>
<feature type="chain" id="PRO_5003337642" description="Cell envelope-related transcriptional attenuator" evidence="1">
    <location>
        <begin position="26"/>
        <end position="238"/>
    </location>
</feature>
<name>F6B952_DESCC</name>
<evidence type="ECO:0000313" key="2">
    <source>
        <dbReference type="EMBL" id="AEF94824.1"/>
    </source>
</evidence>
<evidence type="ECO:0008006" key="4">
    <source>
        <dbReference type="Google" id="ProtNLM"/>
    </source>
</evidence>
<dbReference type="HOGENOM" id="CLU_1092931_0_0_9"/>
<accession>F6B952</accession>